<dbReference type="Gene3D" id="1.10.510.10">
    <property type="entry name" value="Transferase(Phosphotransferase) domain 1"/>
    <property type="match status" value="1"/>
</dbReference>
<name>A0A2V1CZD0_9PLEO</name>
<dbReference type="STRING" id="97972.A0A2V1CZD0"/>
<evidence type="ECO:0000313" key="3">
    <source>
        <dbReference type="Proteomes" id="UP000244855"/>
    </source>
</evidence>
<dbReference type="InterPro" id="IPR000719">
    <property type="entry name" value="Prot_kinase_dom"/>
</dbReference>
<reference evidence="2 3" key="1">
    <citation type="journal article" date="2018" name="Sci. Rep.">
        <title>Comparative genomics provides insights into the lifestyle and reveals functional heterogeneity of dark septate endophytic fungi.</title>
        <authorList>
            <person name="Knapp D.G."/>
            <person name="Nemeth J.B."/>
            <person name="Barry K."/>
            <person name="Hainaut M."/>
            <person name="Henrissat B."/>
            <person name="Johnson J."/>
            <person name="Kuo A."/>
            <person name="Lim J.H.P."/>
            <person name="Lipzen A."/>
            <person name="Nolan M."/>
            <person name="Ohm R.A."/>
            <person name="Tamas L."/>
            <person name="Grigoriev I.V."/>
            <person name="Spatafora J.W."/>
            <person name="Nagy L.G."/>
            <person name="Kovacs G.M."/>
        </authorList>
    </citation>
    <scope>NUCLEOTIDE SEQUENCE [LARGE SCALE GENOMIC DNA]</scope>
    <source>
        <strain evidence="2 3">DSE2036</strain>
    </source>
</reference>
<feature type="non-terminal residue" evidence="2">
    <location>
        <position position="68"/>
    </location>
</feature>
<dbReference type="GO" id="GO:0005524">
    <property type="term" value="F:ATP binding"/>
    <property type="evidence" value="ECO:0007669"/>
    <property type="project" value="InterPro"/>
</dbReference>
<dbReference type="Pfam" id="PF00069">
    <property type="entry name" value="Pkinase"/>
    <property type="match status" value="1"/>
</dbReference>
<dbReference type="SUPFAM" id="SSF56112">
    <property type="entry name" value="Protein kinase-like (PK-like)"/>
    <property type="match status" value="1"/>
</dbReference>
<proteinExistence type="predicted"/>
<gene>
    <name evidence="2" type="ORF">DM02DRAFT_466321</name>
</gene>
<protein>
    <recommendedName>
        <fullName evidence="1">Protein kinase domain-containing protein</fullName>
    </recommendedName>
</protein>
<dbReference type="PROSITE" id="PS50011">
    <property type="entry name" value="PROTEIN_KINASE_DOM"/>
    <property type="match status" value="1"/>
</dbReference>
<dbReference type="OrthoDB" id="3781840at2759"/>
<dbReference type="AlphaFoldDB" id="A0A2V1CZD0"/>
<evidence type="ECO:0000259" key="1">
    <source>
        <dbReference type="PROSITE" id="PS50011"/>
    </source>
</evidence>
<dbReference type="InterPro" id="IPR011009">
    <property type="entry name" value="Kinase-like_dom_sf"/>
</dbReference>
<sequence length="68" mass="7834">MMFLSFGGKRISRHLTAHNGTVVAQQVDCAALAIHNLGILHRDLEPRNILWNEERHQVMIIDFERAEI</sequence>
<organism evidence="2 3">
    <name type="scientific">Periconia macrospinosa</name>
    <dbReference type="NCBI Taxonomy" id="97972"/>
    <lineage>
        <taxon>Eukaryota</taxon>
        <taxon>Fungi</taxon>
        <taxon>Dikarya</taxon>
        <taxon>Ascomycota</taxon>
        <taxon>Pezizomycotina</taxon>
        <taxon>Dothideomycetes</taxon>
        <taxon>Pleosporomycetidae</taxon>
        <taxon>Pleosporales</taxon>
        <taxon>Massarineae</taxon>
        <taxon>Periconiaceae</taxon>
        <taxon>Periconia</taxon>
    </lineage>
</organism>
<dbReference type="Proteomes" id="UP000244855">
    <property type="component" value="Unassembled WGS sequence"/>
</dbReference>
<feature type="domain" description="Protein kinase" evidence="1">
    <location>
        <begin position="1"/>
        <end position="68"/>
    </location>
</feature>
<accession>A0A2V1CZD0</accession>
<dbReference type="GO" id="GO:0004672">
    <property type="term" value="F:protein kinase activity"/>
    <property type="evidence" value="ECO:0007669"/>
    <property type="project" value="InterPro"/>
</dbReference>
<dbReference type="EMBL" id="KZ805949">
    <property type="protein sequence ID" value="PVH91132.1"/>
    <property type="molecule type" value="Genomic_DNA"/>
</dbReference>
<evidence type="ECO:0000313" key="2">
    <source>
        <dbReference type="EMBL" id="PVH91132.1"/>
    </source>
</evidence>
<keyword evidence="3" id="KW-1185">Reference proteome</keyword>